<dbReference type="Pfam" id="PF01602">
    <property type="entry name" value="Adaptin_N"/>
    <property type="match status" value="1"/>
</dbReference>
<dbReference type="InterPro" id="IPR002553">
    <property type="entry name" value="Clathrin/coatomer_adapt-like_N"/>
</dbReference>
<sequence>MSNTNSYSSDRGSSLDNELTADPATGGFFHSDFKKHDDLKEMLDSNKDSLKLEAMKRIIGASCLGLFLTMVSTTDKFQMVAKGRDASVLFPAVVKNVVSKNIEVKKLVYVYLERYAEEQQDLALLSISTFQRALKEPNQLIRAGALRVLSSIRVKMISPIVMLAIRDASSDMSAYVRKTAAHAIPKLYSLDPELKSELETIIQKLLADKTVLVIGSAVMAFTEVCPEKVNLINVVYRKLCALIVDVDEWGQVTIVNMLTRYARSQFLDPNMHEMEDESDRPFYDSNSDVSEKPAPSLYPDHRLLLRSTRPLLQSRNAAVVMAVAQLYHHAAPKNEFPLAAKALVRLLRSHVEVQSIVLNAIASISAKNKGMFETYLKSFFVRTSDPTNVKLLKLEILTNLTTDANVLIILRELQTYISNNDKYFVAATIQAIGRCACSISEVTDTCLNGLVSLLSNRDEAVVAESVVVIKRLLQTQAADPKEIITHMAKLLDSITVAQARAAILWLLGEHSQKVPKIAPDVLRKLAKSFSDEHDIVKLQVMNLAIKLYITNPEQTSLLCQYIFNLARYDQNYDIRDKARLLKFFIAGQSSKLSSQAARIFLAAKPAPILQSQFKDQEDLQLGSLSHYIKQRAAGYEPLPDFPEVAPPGDSRNVEDISVGELEKRSEKKGRNDVFSWESASEATSAAEGSESSSSSGSESSSEDTGTEETSNPESSAEEESSENKSANSNESSSEESESSDDESSSAEDDRKPAAVTNHVTATANVQKKTNNTSEKKSNLDLLLDFCENDSSAAPVLTPSLGGFYTPTPTVASLPLIQTVPPSFTNTKPTELLSKINGRGLSANYRFTRSPHLYSPSLTTINVMFTNNTAEVISDIRLGKKSLAVGMSMHDFACIPQLSPNCSLPATLGIDFNDTTQPANFEIVSSLGNFSVCIRPNVGELLRPVKMPSSVFVEKQLKLCGMNEHTGVIPDCHNIIGRIAELANLGPCDNSDSEYLRFAGLTMTSSSLTLVTVQKRDKTLLRINCENIVFGSVMLNELLKNIGS</sequence>
<dbReference type="GO" id="GO:0016192">
    <property type="term" value="P:vesicle-mediated transport"/>
    <property type="evidence" value="ECO:0007669"/>
    <property type="project" value="InterPro"/>
</dbReference>
<feature type="non-terminal residue" evidence="13">
    <location>
        <position position="1"/>
    </location>
</feature>
<dbReference type="InterPro" id="IPR016024">
    <property type="entry name" value="ARM-type_fold"/>
</dbReference>
<evidence type="ECO:0000256" key="6">
    <source>
        <dbReference type="ARBA" id="ARBA00022927"/>
    </source>
</evidence>
<dbReference type="OrthoDB" id="302453at2759"/>
<keyword evidence="9" id="KW-0968">Cytoplasmic vesicle</keyword>
<reference evidence="13 15" key="1">
    <citation type="journal article" date="2013" name="Genome Biol.">
        <title>Draft genome of the mountain pine beetle, Dendroctonus ponderosae Hopkins, a major forest pest.</title>
        <authorList>
            <person name="Keeling C.I."/>
            <person name="Yuen M.M."/>
            <person name="Liao N.Y."/>
            <person name="Docking T.R."/>
            <person name="Chan S.K."/>
            <person name="Taylor G.A."/>
            <person name="Palmquist D.L."/>
            <person name="Jackman S.D."/>
            <person name="Nguyen A."/>
            <person name="Li M."/>
            <person name="Henderson H."/>
            <person name="Janes J.K."/>
            <person name="Zhao Y."/>
            <person name="Pandoh P."/>
            <person name="Moore R."/>
            <person name="Sperling F.A."/>
            <person name="Huber D.P."/>
            <person name="Birol I."/>
            <person name="Jones S.J."/>
            <person name="Bohlmann J."/>
        </authorList>
    </citation>
    <scope>NUCLEOTIDE SEQUENCE</scope>
</reference>
<dbReference type="STRING" id="77166.N6TB90"/>
<dbReference type="OMA" id="HFLVRST"/>
<feature type="compositionally biased region" description="Basic and acidic residues" evidence="11">
    <location>
        <begin position="660"/>
        <end position="671"/>
    </location>
</feature>
<dbReference type="InterPro" id="IPR011989">
    <property type="entry name" value="ARM-like"/>
</dbReference>
<dbReference type="InterPro" id="IPR026740">
    <property type="entry name" value="AP3_beta"/>
</dbReference>
<dbReference type="SMART" id="SM01355">
    <property type="entry name" value="AP3B1_C"/>
    <property type="match status" value="1"/>
</dbReference>
<feature type="region of interest" description="Disordered" evidence="11">
    <location>
        <begin position="638"/>
        <end position="774"/>
    </location>
</feature>
<proteinExistence type="inferred from homology"/>
<keyword evidence="5" id="KW-0597">Phosphoprotein</keyword>
<dbReference type="SUPFAM" id="SSF48371">
    <property type="entry name" value="ARM repeat"/>
    <property type="match status" value="1"/>
</dbReference>
<dbReference type="EMBL" id="KB632399">
    <property type="protein sequence ID" value="ERL94869.1"/>
    <property type="molecule type" value="Genomic_DNA"/>
</dbReference>
<feature type="compositionally biased region" description="Acidic residues" evidence="11">
    <location>
        <begin position="732"/>
        <end position="746"/>
    </location>
</feature>
<dbReference type="Proteomes" id="UP000030742">
    <property type="component" value="Unassembled WGS sequence"/>
</dbReference>
<feature type="compositionally biased region" description="Low complexity" evidence="11">
    <location>
        <begin position="753"/>
        <end position="772"/>
    </location>
</feature>
<evidence type="ECO:0000313" key="14">
    <source>
        <dbReference type="EMBL" id="ERL94869.1"/>
    </source>
</evidence>
<evidence type="ECO:0000256" key="2">
    <source>
        <dbReference type="ARBA" id="ARBA00004555"/>
    </source>
</evidence>
<keyword evidence="4" id="KW-0813">Transport</keyword>
<gene>
    <name evidence="14" type="ORF">D910_12142</name>
    <name evidence="13" type="ORF">YQE_05977</name>
</gene>
<feature type="domain" description="AP-3 complex subunit beta C-terminal" evidence="12">
    <location>
        <begin position="775"/>
        <end position="916"/>
    </location>
</feature>
<comment type="function">
    <text evidence="10">Subunit of non-clathrin- and clathrin-associated adaptor protein complex 3 (AP-3) that plays a role in protein sorting in the late-Golgi/trans-Golgi network (TGN) and/or endosomes. The AP complexes mediate both the recruitment of clathrin to membranes and the recognition of sorting signals within the cytosolic tails of transmembrane cargo molecules. AP-3 appears to be involved in the sorting of a subset of transmembrane proteins targeted to lysosomes and lysosome-related organelles. In concert with the BLOC-1 complex, AP-3 is required to target cargos into vesicles assembled at cell bodies for delivery into neurites and nerve terminals.</text>
</comment>
<evidence type="ECO:0000313" key="13">
    <source>
        <dbReference type="EMBL" id="ENN77529.1"/>
    </source>
</evidence>
<dbReference type="EMBL" id="KB740943">
    <property type="protein sequence ID" value="ENN77529.1"/>
    <property type="molecule type" value="Genomic_DNA"/>
</dbReference>
<dbReference type="InterPro" id="IPR056314">
    <property type="entry name" value="AP3B1/2_C"/>
</dbReference>
<evidence type="ECO:0000256" key="7">
    <source>
        <dbReference type="ARBA" id="ARBA00023034"/>
    </source>
</evidence>
<dbReference type="PIRSF" id="PIRSF037096">
    <property type="entry name" value="AP3_complex_beta"/>
    <property type="match status" value="1"/>
</dbReference>
<keyword evidence="6" id="KW-0653">Protein transport</keyword>
<dbReference type="AlphaFoldDB" id="N6TB90"/>
<comment type="similarity">
    <text evidence="3">Belongs to the adaptor complexes large subunit family.</text>
</comment>
<dbReference type="PANTHER" id="PTHR11134">
    <property type="entry name" value="ADAPTOR COMPLEX SUBUNIT BETA FAMILY MEMBER"/>
    <property type="match status" value="1"/>
</dbReference>
<evidence type="ECO:0000256" key="11">
    <source>
        <dbReference type="SAM" id="MobiDB-lite"/>
    </source>
</evidence>
<evidence type="ECO:0000259" key="12">
    <source>
        <dbReference type="SMART" id="SM01355"/>
    </source>
</evidence>
<comment type="subcellular location">
    <subcellularLocation>
        <location evidence="1">Cytoplasmic vesicle</location>
        <location evidence="1">Clathrin-coated vesicle membrane</location>
        <topology evidence="1">Peripheral membrane protein</topology>
        <orientation evidence="1">Cytoplasmic side</orientation>
    </subcellularLocation>
    <subcellularLocation>
        <location evidence="2">Golgi apparatus</location>
    </subcellularLocation>
</comment>
<dbReference type="Pfam" id="PF14796">
    <property type="entry name" value="AP3B1_C"/>
    <property type="match status" value="1"/>
</dbReference>
<evidence type="ECO:0000256" key="9">
    <source>
        <dbReference type="ARBA" id="ARBA00023329"/>
    </source>
</evidence>
<evidence type="ECO:0000256" key="8">
    <source>
        <dbReference type="ARBA" id="ARBA00023136"/>
    </source>
</evidence>
<dbReference type="InterPro" id="IPR029390">
    <property type="entry name" value="AP3B_C"/>
</dbReference>
<dbReference type="Gene3D" id="1.25.10.10">
    <property type="entry name" value="Leucine-rich Repeat Variant"/>
    <property type="match status" value="1"/>
</dbReference>
<dbReference type="GO" id="GO:0005794">
    <property type="term" value="C:Golgi apparatus"/>
    <property type="evidence" value="ECO:0007669"/>
    <property type="project" value="UniProtKB-SubCell"/>
</dbReference>
<organism evidence="13">
    <name type="scientific">Dendroctonus ponderosae</name>
    <name type="common">Mountain pine beetle</name>
    <dbReference type="NCBI Taxonomy" id="77166"/>
    <lineage>
        <taxon>Eukaryota</taxon>
        <taxon>Metazoa</taxon>
        <taxon>Ecdysozoa</taxon>
        <taxon>Arthropoda</taxon>
        <taxon>Hexapoda</taxon>
        <taxon>Insecta</taxon>
        <taxon>Pterygota</taxon>
        <taxon>Neoptera</taxon>
        <taxon>Endopterygota</taxon>
        <taxon>Coleoptera</taxon>
        <taxon>Polyphaga</taxon>
        <taxon>Cucujiformia</taxon>
        <taxon>Curculionidae</taxon>
        <taxon>Scolytinae</taxon>
        <taxon>Dendroctonus</taxon>
    </lineage>
</organism>
<keyword evidence="7" id="KW-0333">Golgi apparatus</keyword>
<evidence type="ECO:0000313" key="15">
    <source>
        <dbReference type="Proteomes" id="UP000030742"/>
    </source>
</evidence>
<dbReference type="GO" id="GO:0030665">
    <property type="term" value="C:clathrin-coated vesicle membrane"/>
    <property type="evidence" value="ECO:0007669"/>
    <property type="project" value="UniProtKB-SubCell"/>
</dbReference>
<dbReference type="Pfam" id="PF24080">
    <property type="entry name" value="AP3B1_C_2"/>
    <property type="match status" value="1"/>
</dbReference>
<dbReference type="GO" id="GO:0006886">
    <property type="term" value="P:intracellular protein transport"/>
    <property type="evidence" value="ECO:0007669"/>
    <property type="project" value="InterPro"/>
</dbReference>
<dbReference type="HOGENOM" id="CLU_006320_3_1_1"/>
<name>N6TB90_DENPD</name>
<evidence type="ECO:0000256" key="4">
    <source>
        <dbReference type="ARBA" id="ARBA00022448"/>
    </source>
</evidence>
<dbReference type="GO" id="GO:0030123">
    <property type="term" value="C:AP-3 adaptor complex"/>
    <property type="evidence" value="ECO:0007669"/>
    <property type="project" value="InterPro"/>
</dbReference>
<dbReference type="InterPro" id="IPR026739">
    <property type="entry name" value="AP_beta"/>
</dbReference>
<feature type="compositionally biased region" description="Low complexity" evidence="11">
    <location>
        <begin position="677"/>
        <end position="699"/>
    </location>
</feature>
<accession>N6TB90</accession>
<evidence type="ECO:0000256" key="5">
    <source>
        <dbReference type="ARBA" id="ARBA00022553"/>
    </source>
</evidence>
<protein>
    <recommendedName>
        <fullName evidence="12">AP-3 complex subunit beta C-terminal domain-containing protein</fullName>
    </recommendedName>
</protein>
<evidence type="ECO:0000256" key="10">
    <source>
        <dbReference type="ARBA" id="ARBA00023570"/>
    </source>
</evidence>
<evidence type="ECO:0000256" key="3">
    <source>
        <dbReference type="ARBA" id="ARBA00006613"/>
    </source>
</evidence>
<keyword evidence="8" id="KW-0472">Membrane</keyword>
<evidence type="ECO:0000256" key="1">
    <source>
        <dbReference type="ARBA" id="ARBA00004145"/>
    </source>
</evidence>